<proteinExistence type="predicted"/>
<name>A0A5B9MJ96_9BACT</name>
<organism evidence="1 2">
    <name type="scientific">Stieleria maiorica</name>
    <dbReference type="NCBI Taxonomy" id="2795974"/>
    <lineage>
        <taxon>Bacteria</taxon>
        <taxon>Pseudomonadati</taxon>
        <taxon>Planctomycetota</taxon>
        <taxon>Planctomycetia</taxon>
        <taxon>Pirellulales</taxon>
        <taxon>Pirellulaceae</taxon>
        <taxon>Stieleria</taxon>
    </lineage>
</organism>
<dbReference type="AlphaFoldDB" id="A0A5B9MJ96"/>
<evidence type="ECO:0000313" key="1">
    <source>
        <dbReference type="EMBL" id="QEG01342.1"/>
    </source>
</evidence>
<dbReference type="InterPro" id="IPR005623">
    <property type="entry name" value="Chaperone_NapD_NO3_reduct"/>
</dbReference>
<accession>A0A5B9MJ96</accession>
<evidence type="ECO:0000313" key="2">
    <source>
        <dbReference type="Proteomes" id="UP000321353"/>
    </source>
</evidence>
<dbReference type="RefSeq" id="WP_147870430.1">
    <property type="nucleotide sequence ID" value="NZ_CP036264.1"/>
</dbReference>
<reference evidence="1 2" key="1">
    <citation type="submission" date="2019-02" db="EMBL/GenBank/DDBJ databases">
        <title>Planctomycetal bacteria perform biofilm scaping via a novel small molecule.</title>
        <authorList>
            <person name="Jeske O."/>
            <person name="Boedeker C."/>
            <person name="Wiegand S."/>
            <person name="Breitling P."/>
            <person name="Kallscheuer N."/>
            <person name="Jogler M."/>
            <person name="Rohde M."/>
            <person name="Petersen J."/>
            <person name="Medema M.H."/>
            <person name="Surup F."/>
            <person name="Jogler C."/>
        </authorList>
    </citation>
    <scope>NUCLEOTIDE SEQUENCE [LARGE SCALE GENOMIC DNA]</scope>
    <source>
        <strain evidence="1 2">Mal15</strain>
    </source>
</reference>
<gene>
    <name evidence="1" type="ORF">Mal15_54180</name>
</gene>
<protein>
    <submittedName>
        <fullName evidence="1">Uncharacterized protein</fullName>
    </submittedName>
</protein>
<dbReference type="Proteomes" id="UP000321353">
    <property type="component" value="Chromosome"/>
</dbReference>
<dbReference type="KEGG" id="smam:Mal15_54180"/>
<dbReference type="Pfam" id="PF03927">
    <property type="entry name" value="NapD"/>
    <property type="match status" value="1"/>
</dbReference>
<keyword evidence="2" id="KW-1185">Reference proteome</keyword>
<dbReference type="EMBL" id="CP036264">
    <property type="protein sequence ID" value="QEG01342.1"/>
    <property type="molecule type" value="Genomic_DNA"/>
</dbReference>
<sequence length="108" mass="11881">MYTLRCIFNAIPEQEASEVPISGLVITFDPAWDDPDETISRLREEAAIEVGAMDDRKCAVVVDTSSRAEDKRIYQWVQDLPGVASIQVAFVGFDDQPISSSSTTDPAD</sequence>